<dbReference type="SMART" id="SM00464">
    <property type="entry name" value="LON"/>
    <property type="match status" value="1"/>
</dbReference>
<dbReference type="GO" id="GO:0006515">
    <property type="term" value="P:protein quality control for misfolded or incompletely synthesized proteins"/>
    <property type="evidence" value="ECO:0007669"/>
    <property type="project" value="UniProtKB-UniRule"/>
</dbReference>
<dbReference type="PANTHER" id="PTHR43718">
    <property type="entry name" value="LON PROTEASE"/>
    <property type="match status" value="1"/>
</dbReference>
<proteinExistence type="inferred from homology"/>
<dbReference type="SUPFAM" id="SSF54211">
    <property type="entry name" value="Ribosomal protein S5 domain 2-like"/>
    <property type="match status" value="1"/>
</dbReference>
<dbReference type="FunFam" id="1.20.58.1480:FF:000016">
    <property type="entry name" value="Lon protease homolog, mitochondrial"/>
    <property type="match status" value="1"/>
</dbReference>
<comment type="similarity">
    <text evidence="10 11 12">Belongs to the peptidase S16 family.</text>
</comment>
<dbReference type="InterPro" id="IPR008268">
    <property type="entry name" value="Peptidase_S16_AS"/>
</dbReference>
<dbReference type="Pfam" id="PF00004">
    <property type="entry name" value="AAA"/>
    <property type="match status" value="1"/>
</dbReference>
<dbReference type="PANTHER" id="PTHR43718:SF2">
    <property type="entry name" value="LON PROTEASE HOMOLOG, MITOCHONDRIAL"/>
    <property type="match status" value="1"/>
</dbReference>
<evidence type="ECO:0000259" key="14">
    <source>
        <dbReference type="PROSITE" id="PS51787"/>
    </source>
</evidence>
<dbReference type="CDD" id="cd19500">
    <property type="entry name" value="RecA-like_Lon"/>
    <property type="match status" value="1"/>
</dbReference>
<comment type="subcellular location">
    <subcellularLocation>
        <location evidence="1 10">Mitochondrion matrix</location>
    </subcellularLocation>
</comment>
<dbReference type="InterPro" id="IPR027065">
    <property type="entry name" value="Lon_Prtase"/>
</dbReference>
<dbReference type="GO" id="GO:0004176">
    <property type="term" value="F:ATP-dependent peptidase activity"/>
    <property type="evidence" value="ECO:0007669"/>
    <property type="project" value="UniProtKB-UniRule"/>
</dbReference>
<dbReference type="NCBIfam" id="TIGR00763">
    <property type="entry name" value="lon"/>
    <property type="match status" value="1"/>
</dbReference>
<keyword evidence="5 10" id="KW-0720">Serine protease</keyword>
<dbReference type="GO" id="GO:0070407">
    <property type="term" value="P:oxidation-dependent protein catabolic process"/>
    <property type="evidence" value="ECO:0007669"/>
    <property type="project" value="UniProtKB-UniRule"/>
</dbReference>
<dbReference type="Pfam" id="PF05362">
    <property type="entry name" value="Lon_C"/>
    <property type="match status" value="1"/>
</dbReference>
<comment type="subunit">
    <text evidence="10">Homohexamer or homoheptamer. Organized in a ring with a central cavity.</text>
</comment>
<dbReference type="InterPro" id="IPR003959">
    <property type="entry name" value="ATPase_AAA_core"/>
</dbReference>
<comment type="function">
    <text evidence="10">ATP-dependent serine protease that mediates the selective degradation of misfolded, unassembled or oxidatively damaged polypeptides as well as certain short-lived regulatory proteins in the mitochondrial matrix. May also have a chaperone function in the assembly of inner membrane protein complexes. Participates in the regulation of mitochondrial gene expression and in the maintenance of the integrity of the mitochondrial genome. Binds to mitochondrial DNA in a site-specific manner.</text>
</comment>
<dbReference type="InterPro" id="IPR027417">
    <property type="entry name" value="P-loop_NTPase"/>
</dbReference>
<dbReference type="EC" id="3.4.21.53" evidence="10"/>
<dbReference type="Gene3D" id="3.40.50.300">
    <property type="entry name" value="P-loop containing nucleotide triphosphate hydrolases"/>
    <property type="match status" value="1"/>
</dbReference>
<organism evidence="15">
    <name type="scientific">Zea mays</name>
    <name type="common">Maize</name>
    <dbReference type="NCBI Taxonomy" id="4577"/>
    <lineage>
        <taxon>Eukaryota</taxon>
        <taxon>Viridiplantae</taxon>
        <taxon>Streptophyta</taxon>
        <taxon>Embryophyta</taxon>
        <taxon>Tracheophyta</taxon>
        <taxon>Spermatophyta</taxon>
        <taxon>Magnoliopsida</taxon>
        <taxon>Liliopsida</taxon>
        <taxon>Poales</taxon>
        <taxon>Poaceae</taxon>
        <taxon>PACMAD clade</taxon>
        <taxon>Panicoideae</taxon>
        <taxon>Andropogonodae</taxon>
        <taxon>Andropogoneae</taxon>
        <taxon>Tripsacinae</taxon>
        <taxon>Zea</taxon>
    </lineage>
</organism>
<dbReference type="EMBL" id="CM007648">
    <property type="protein sequence ID" value="ONM26315.1"/>
    <property type="molecule type" value="Genomic_DNA"/>
</dbReference>
<dbReference type="PROSITE" id="PS01046">
    <property type="entry name" value="LON_SER"/>
    <property type="match status" value="1"/>
</dbReference>
<dbReference type="InterPro" id="IPR054594">
    <property type="entry name" value="Lon_lid"/>
</dbReference>
<dbReference type="SUPFAM" id="SSF88697">
    <property type="entry name" value="PUA domain-like"/>
    <property type="match status" value="1"/>
</dbReference>
<dbReference type="FunFam" id="1.20.5.5270:FF:000001">
    <property type="entry name" value="Lon protease homolog, mitochondrial"/>
    <property type="match status" value="1"/>
</dbReference>
<feature type="active site" evidence="10 11">
    <location>
        <position position="927"/>
    </location>
</feature>
<dbReference type="FunFam" id="1.10.8.60:FF:000080">
    <property type="entry name" value="Lon protease homolog, mitochondrial"/>
    <property type="match status" value="1"/>
</dbReference>
<dbReference type="SMART" id="SM00382">
    <property type="entry name" value="AAA"/>
    <property type="match status" value="1"/>
</dbReference>
<dbReference type="GO" id="GO:0004252">
    <property type="term" value="F:serine-type endopeptidase activity"/>
    <property type="evidence" value="ECO:0007669"/>
    <property type="project" value="UniProtKB-UniRule"/>
</dbReference>
<dbReference type="PROSITE" id="PS51787">
    <property type="entry name" value="LON_N"/>
    <property type="match status" value="1"/>
</dbReference>
<dbReference type="Pfam" id="PF22667">
    <property type="entry name" value="Lon_lid"/>
    <property type="match status" value="1"/>
</dbReference>
<evidence type="ECO:0000256" key="2">
    <source>
        <dbReference type="ARBA" id="ARBA00022670"/>
    </source>
</evidence>
<dbReference type="GO" id="GO:0005759">
    <property type="term" value="C:mitochondrial matrix"/>
    <property type="evidence" value="ECO:0007669"/>
    <property type="project" value="UniProtKB-SubCell"/>
</dbReference>
<keyword evidence="8 10" id="KW-0496">Mitochondrion</keyword>
<feature type="binding site" evidence="10">
    <location>
        <begin position="452"/>
        <end position="459"/>
    </location>
    <ligand>
        <name>ATP</name>
        <dbReference type="ChEBI" id="CHEBI:30616"/>
    </ligand>
</feature>
<feature type="domain" description="Lon proteolytic" evidence="13">
    <location>
        <begin position="794"/>
        <end position="978"/>
    </location>
</feature>
<dbReference type="PRINTS" id="PR00830">
    <property type="entry name" value="ENDOLAPTASE"/>
</dbReference>
<name>A0A1D6F4Q6_MAIZE</name>
<evidence type="ECO:0000256" key="3">
    <source>
        <dbReference type="ARBA" id="ARBA00022741"/>
    </source>
</evidence>
<dbReference type="InterPro" id="IPR046336">
    <property type="entry name" value="Lon_prtase_N_sf"/>
</dbReference>
<dbReference type="InterPro" id="IPR020568">
    <property type="entry name" value="Ribosomal_Su5_D2-typ_SF"/>
</dbReference>
<accession>A0A1D6F4Q6</accession>
<dbReference type="ExpressionAtlas" id="A0A1D6F4Q6">
    <property type="expression patterns" value="baseline and differential"/>
</dbReference>
<dbReference type="FunFam" id="3.40.50.300:FF:000021">
    <property type="entry name" value="Lon protease homolog"/>
    <property type="match status" value="1"/>
</dbReference>
<dbReference type="Gene3D" id="3.30.230.10">
    <property type="match status" value="1"/>
</dbReference>
<gene>
    <name evidence="15" type="ORF">ZEAMMB73_Zm00001d007202</name>
</gene>
<dbReference type="AlphaFoldDB" id="A0A1D6F4Q6"/>
<keyword evidence="3 10" id="KW-0547">Nucleotide-binding</keyword>
<dbReference type="HAMAP" id="MF_03120">
    <property type="entry name" value="lonm_euk"/>
    <property type="match status" value="1"/>
</dbReference>
<feature type="active site" evidence="10 11">
    <location>
        <position position="884"/>
    </location>
</feature>
<keyword evidence="2 10" id="KW-0645">Protease</keyword>
<dbReference type="Gene3D" id="1.10.8.60">
    <property type="match status" value="1"/>
</dbReference>
<keyword evidence="7 10" id="KW-0238">DNA-binding</keyword>
<evidence type="ECO:0000256" key="4">
    <source>
        <dbReference type="ARBA" id="ARBA00022801"/>
    </source>
</evidence>
<dbReference type="InterPro" id="IPR003111">
    <property type="entry name" value="Lon_prtase_N"/>
</dbReference>
<dbReference type="InterPro" id="IPR014721">
    <property type="entry name" value="Ribsml_uS5_D2-typ_fold_subgr"/>
</dbReference>
<dbReference type="Gene3D" id="1.20.58.1480">
    <property type="match status" value="1"/>
</dbReference>
<evidence type="ECO:0000256" key="10">
    <source>
        <dbReference type="HAMAP-Rule" id="MF_03120"/>
    </source>
</evidence>
<evidence type="ECO:0000256" key="9">
    <source>
        <dbReference type="ARBA" id="ARBA00050665"/>
    </source>
</evidence>
<dbReference type="PROSITE" id="PS51786">
    <property type="entry name" value="LON_PROTEOLYTIC"/>
    <property type="match status" value="1"/>
</dbReference>
<keyword evidence="4 10" id="KW-0378">Hydrolase</keyword>
<dbReference type="GO" id="GO:0005524">
    <property type="term" value="F:ATP binding"/>
    <property type="evidence" value="ECO:0007669"/>
    <property type="project" value="UniProtKB-UniRule"/>
</dbReference>
<dbReference type="InterPro" id="IPR015947">
    <property type="entry name" value="PUA-like_sf"/>
</dbReference>
<evidence type="ECO:0000256" key="8">
    <source>
        <dbReference type="ARBA" id="ARBA00023128"/>
    </source>
</evidence>
<dbReference type="Gene3D" id="1.20.5.5270">
    <property type="match status" value="1"/>
</dbReference>
<evidence type="ECO:0000256" key="7">
    <source>
        <dbReference type="ARBA" id="ARBA00023125"/>
    </source>
</evidence>
<dbReference type="FunFam" id="2.30.130.40:FF:000007">
    <property type="entry name" value="Lon protease homolog, mitochondrial"/>
    <property type="match status" value="1"/>
</dbReference>
<evidence type="ECO:0000313" key="15">
    <source>
        <dbReference type="EMBL" id="ONM26315.1"/>
    </source>
</evidence>
<dbReference type="InterPro" id="IPR003593">
    <property type="entry name" value="AAA+_ATPase"/>
</dbReference>
<evidence type="ECO:0000256" key="1">
    <source>
        <dbReference type="ARBA" id="ARBA00004305"/>
    </source>
</evidence>
<dbReference type="FunFam" id="3.30.230.10:FF:000015">
    <property type="entry name" value="Lon protease homolog, mitochondrial"/>
    <property type="match status" value="1"/>
</dbReference>
<evidence type="ECO:0000256" key="5">
    <source>
        <dbReference type="ARBA" id="ARBA00022825"/>
    </source>
</evidence>
<comment type="catalytic activity">
    <reaction evidence="9 10">
        <text>Hydrolysis of proteins in presence of ATP.</text>
        <dbReference type="EC" id="3.4.21.53"/>
    </reaction>
</comment>
<evidence type="ECO:0000256" key="12">
    <source>
        <dbReference type="RuleBase" id="RU000591"/>
    </source>
</evidence>
<dbReference type="SUPFAM" id="SSF52540">
    <property type="entry name" value="P-loop containing nucleoside triphosphate hydrolases"/>
    <property type="match status" value="1"/>
</dbReference>
<keyword evidence="6 10" id="KW-0067">ATP-binding</keyword>
<reference evidence="15" key="1">
    <citation type="submission" date="2015-12" db="EMBL/GenBank/DDBJ databases">
        <title>Update maize B73 reference genome by single molecule sequencing technologies.</title>
        <authorList>
            <consortium name="Maize Genome Sequencing Project"/>
            <person name="Ware D."/>
        </authorList>
    </citation>
    <scope>NUCLEOTIDE SEQUENCE [LARGE SCALE GENOMIC DNA]</scope>
    <source>
        <tissue evidence="15">Seedling</tissue>
    </source>
</reference>
<dbReference type="Pfam" id="PF02190">
    <property type="entry name" value="LON_substr_bdg"/>
    <property type="match status" value="1"/>
</dbReference>
<evidence type="ECO:0000259" key="13">
    <source>
        <dbReference type="PROSITE" id="PS51786"/>
    </source>
</evidence>
<dbReference type="InterPro" id="IPR008269">
    <property type="entry name" value="Lon_proteolytic"/>
</dbReference>
<protein>
    <recommendedName>
        <fullName evidence="10">Lon protease homolog, mitochondrial</fullName>
        <ecNumber evidence="10">3.4.21.53</ecNumber>
    </recommendedName>
</protein>
<dbReference type="GO" id="GO:0051131">
    <property type="term" value="P:chaperone-mediated protein complex assembly"/>
    <property type="evidence" value="ECO:0007669"/>
    <property type="project" value="UniProtKB-UniRule"/>
</dbReference>
<dbReference type="InterPro" id="IPR004815">
    <property type="entry name" value="Lon_bac/euk-typ"/>
</dbReference>
<dbReference type="GO" id="GO:0034599">
    <property type="term" value="P:cellular response to oxidative stress"/>
    <property type="evidence" value="ECO:0007669"/>
    <property type="project" value="UniProtKB-UniRule"/>
</dbReference>
<evidence type="ECO:0000256" key="6">
    <source>
        <dbReference type="ARBA" id="ARBA00022840"/>
    </source>
</evidence>
<feature type="domain" description="Lon N-terminal" evidence="14">
    <location>
        <begin position="105"/>
        <end position="326"/>
    </location>
</feature>
<dbReference type="Gene3D" id="2.30.130.40">
    <property type="entry name" value="LON domain-like"/>
    <property type="match status" value="1"/>
</dbReference>
<dbReference type="GO" id="GO:0043565">
    <property type="term" value="F:sequence-specific DNA binding"/>
    <property type="evidence" value="ECO:0007669"/>
    <property type="project" value="UniProtKB-UniRule"/>
</dbReference>
<dbReference type="InterPro" id="IPR027503">
    <property type="entry name" value="Lonm_euk"/>
</dbReference>
<sequence>MLRAAAAAAAIFPARVAAAPAAAAAEELRYPLLRVIGTLRGSRGSVLLGRRVRFCSNSSASDSEVAAADAEANAEDATVAEEEAGSKASSAIVPTSTNIDDCLSVIALPLPHRPLFPGFYMPIYVKDQKLLQALIENRKRSAPYAGAFLVKDEEGTDPNIVTGSDSEKSIGDLKGKDLLKRLHEVGTLAQITSIQGDQVVLLGHRRLQITEMVRYFRLHVIQLLWVQVDLFNCFTKEKPYNKDDDVIKATSFEVISTLREVLRTSSLWKDHVQTYTQHIGDFNYQRLADFGAAISGANKLLCQEVLEELDVYKRLKFTLELVKKEMEISKLQELGLETDDKTALSAKFRERIESKKDRCPSHVLQVIEEELTKLQLLEASSSEFSVTRNYLDWLTVLPWGNYSDENFDVHRAQKILDEDHYGLSDVKERILEFIAVGKLRGTSQGKIICLSGPPGVGKTSIGRSIARALNRQFYRFSVGVACGCIKLFQQSQGHRRTYVGAMPGKMVQCLKSVGTANPLVLIDEIDKLGKGHSGDPASALLELLDPEQNVNFLDHYLDVPIDLSKVLFVCTANVIETIPNPLLDRMEIIAIAGYITDEKMHIARDYLEKNTRQACGIKPEQVEVTDAALLALIENYCREAGVRNLQKHIEKIYRKIALQLVRQGVSNEPDQESLGVTVNEESNSGDSITAKDEIVKDPAVEDASVANNVTNPASEEANEVNLTTEAPKEDSTSKVLYIVSVLLIDTLLILGNKKTDGVAEDAADKATEKVVVDSSNLGDFVGKPVFQAERIYEQTPVGVVMGLAWTAMGGSTLYIETTKVEEREGKGDLVLTGQLGDVMKESAQIAHTVGRTVLLEKEPDNHFFANSKVHLHVPAGSTPKDGPSAGCTMITSMLSLAMGKPVKKDLAMTGEVTLTGRILPIGGVKEKTIAARRSAIKTLIFPAANKRDFDELASNVKEGLEVHFVDTYSEIYDLAFQSDAGTEMI</sequence>
<evidence type="ECO:0000256" key="11">
    <source>
        <dbReference type="PROSITE-ProRule" id="PRU01122"/>
    </source>
</evidence>
<dbReference type="GO" id="GO:0016887">
    <property type="term" value="F:ATP hydrolysis activity"/>
    <property type="evidence" value="ECO:0007669"/>
    <property type="project" value="UniProtKB-UniRule"/>
</dbReference>